<dbReference type="GeneID" id="64960993"/>
<dbReference type="PANTHER" id="PTHR43775:SF29">
    <property type="entry name" value="ASPERFURANONE POLYKETIDE SYNTHASE AFOG-RELATED"/>
    <property type="match status" value="1"/>
</dbReference>
<gene>
    <name evidence="2" type="ORF">AKAW2_50013A</name>
    <name evidence="3" type="ORF">RIB2604_00500210</name>
</gene>
<dbReference type="Proteomes" id="UP000661280">
    <property type="component" value="Chromosome 5"/>
</dbReference>
<protein>
    <submittedName>
        <fullName evidence="2">Putative secondary metabolism biosynthetic enzyme</fullName>
    </submittedName>
</protein>
<dbReference type="GO" id="GO:0044550">
    <property type="term" value="P:secondary metabolite biosynthetic process"/>
    <property type="evidence" value="ECO:0007669"/>
    <property type="project" value="TreeGrafter"/>
</dbReference>
<dbReference type="InterPro" id="IPR050091">
    <property type="entry name" value="PKS_NRPS_Biosynth_Enz"/>
</dbReference>
<dbReference type="KEGG" id="aluc:AKAW2_50013A"/>
<dbReference type="PANTHER" id="PTHR43775">
    <property type="entry name" value="FATTY ACID SYNTHASE"/>
    <property type="match status" value="1"/>
</dbReference>
<dbReference type="InterPro" id="IPR013968">
    <property type="entry name" value="PKS_KR"/>
</dbReference>
<dbReference type="AlphaFoldDB" id="A0A146EZH4"/>
<dbReference type="Proteomes" id="UP000075230">
    <property type="component" value="Unassembled WGS sequence"/>
</dbReference>
<dbReference type="OrthoDB" id="329835at2759"/>
<proteinExistence type="predicted"/>
<dbReference type="GO" id="GO:0006633">
    <property type="term" value="P:fatty acid biosynthetic process"/>
    <property type="evidence" value="ECO:0007669"/>
    <property type="project" value="TreeGrafter"/>
</dbReference>
<dbReference type="RefSeq" id="XP_041543434.1">
    <property type="nucleotide sequence ID" value="XM_041689784.1"/>
</dbReference>
<dbReference type="GO" id="GO:0004312">
    <property type="term" value="F:fatty acid synthase activity"/>
    <property type="evidence" value="ECO:0007669"/>
    <property type="project" value="TreeGrafter"/>
</dbReference>
<dbReference type="Gene3D" id="3.40.50.720">
    <property type="entry name" value="NAD(P)-binding Rossmann-like Domain"/>
    <property type="match status" value="1"/>
</dbReference>
<organism evidence="3 4">
    <name type="scientific">Aspergillus kawachii</name>
    <name type="common">White koji mold</name>
    <name type="synonym">Aspergillus awamori var. kawachi</name>
    <dbReference type="NCBI Taxonomy" id="1069201"/>
    <lineage>
        <taxon>Eukaryota</taxon>
        <taxon>Fungi</taxon>
        <taxon>Dikarya</taxon>
        <taxon>Ascomycota</taxon>
        <taxon>Pezizomycotina</taxon>
        <taxon>Eurotiomycetes</taxon>
        <taxon>Eurotiomycetidae</taxon>
        <taxon>Eurotiales</taxon>
        <taxon>Aspergillaceae</taxon>
        <taxon>Aspergillus</taxon>
        <taxon>Aspergillus subgen. Circumdati</taxon>
    </lineage>
</organism>
<reference evidence="4" key="2">
    <citation type="submission" date="2016-02" db="EMBL/GenBank/DDBJ databases">
        <title>Genome sequencing of Aspergillus luchuensis NBRC 4314.</title>
        <authorList>
            <person name="Yamada O."/>
        </authorList>
    </citation>
    <scope>NUCLEOTIDE SEQUENCE [LARGE SCALE GENOMIC DNA]</scope>
    <source>
        <strain evidence="4">RIB 2604</strain>
    </source>
</reference>
<dbReference type="SMART" id="SM00822">
    <property type="entry name" value="PKS_KR"/>
    <property type="match status" value="1"/>
</dbReference>
<reference evidence="2" key="3">
    <citation type="submission" date="2021-01" db="EMBL/GenBank/DDBJ databases">
        <authorList>
            <consortium name="Aspergillus luchuensis mut. kawachii IFO 4304 genome sequencing consortium"/>
            <person name="Kazuki M."/>
            <person name="Futagami T."/>
        </authorList>
    </citation>
    <scope>NUCLEOTIDE SEQUENCE</scope>
    <source>
        <strain evidence="2">IFO 4308</strain>
    </source>
</reference>
<feature type="domain" description="Ketoreductase" evidence="1">
    <location>
        <begin position="1"/>
        <end position="91"/>
    </location>
</feature>
<evidence type="ECO:0000313" key="5">
    <source>
        <dbReference type="Proteomes" id="UP000661280"/>
    </source>
</evidence>
<keyword evidence="5" id="KW-1185">Reference proteome</keyword>
<dbReference type="EMBL" id="BCWF01000005">
    <property type="protein sequence ID" value="GAT19417.1"/>
    <property type="molecule type" value="Genomic_DNA"/>
</dbReference>
<evidence type="ECO:0000259" key="1">
    <source>
        <dbReference type="SMART" id="SM00822"/>
    </source>
</evidence>
<name>A0A146EZH4_ASPKA</name>
<evidence type="ECO:0000313" key="2">
    <source>
        <dbReference type="EMBL" id="BCR99671.1"/>
    </source>
</evidence>
<dbReference type="SUPFAM" id="SSF51735">
    <property type="entry name" value="NAD(P)-binding Rossmann-fold domains"/>
    <property type="match status" value="1"/>
</dbReference>
<sequence length="93" mass="9776">MVLADAPLDNMTRAKGSAATAPKIKGSWSLHQILGQNVDFFVLLSSVSGTIGNSAQSNYSAGNTFDDSLAAHRRSLGLPAISLNLRHVGRPTL</sequence>
<dbReference type="InterPro" id="IPR057326">
    <property type="entry name" value="KR_dom"/>
</dbReference>
<dbReference type="Pfam" id="PF08659">
    <property type="entry name" value="KR"/>
    <property type="match status" value="1"/>
</dbReference>
<dbReference type="EMBL" id="AP024429">
    <property type="protein sequence ID" value="BCR99671.1"/>
    <property type="molecule type" value="Genomic_DNA"/>
</dbReference>
<reference evidence="2" key="4">
    <citation type="submission" date="2021-02" db="EMBL/GenBank/DDBJ databases">
        <title>Aspergillus luchuensis mut. kawachii IFO 4304 genome sequence.</title>
        <authorList>
            <person name="Mori K."/>
            <person name="Kadooka C."/>
            <person name="Goto M."/>
            <person name="Futagami T."/>
        </authorList>
    </citation>
    <scope>NUCLEOTIDE SEQUENCE</scope>
    <source>
        <strain evidence="2">IFO 4308</strain>
    </source>
</reference>
<evidence type="ECO:0000313" key="3">
    <source>
        <dbReference type="EMBL" id="GAT19417.1"/>
    </source>
</evidence>
<evidence type="ECO:0000313" key="4">
    <source>
        <dbReference type="Proteomes" id="UP000075230"/>
    </source>
</evidence>
<reference evidence="3 4" key="1">
    <citation type="journal article" date="2016" name="DNA Res.">
        <title>Genome sequence of Aspergillus luchuensis NBRC 4314.</title>
        <authorList>
            <person name="Yamada O."/>
            <person name="Machida M."/>
            <person name="Hosoyama A."/>
            <person name="Goto M."/>
            <person name="Takahashi T."/>
            <person name="Futagami T."/>
            <person name="Yamagata Y."/>
            <person name="Takeuchi M."/>
            <person name="Kobayashi T."/>
            <person name="Koike H."/>
            <person name="Abe K."/>
            <person name="Asai K."/>
            <person name="Arita M."/>
            <person name="Fujita N."/>
            <person name="Fukuda K."/>
            <person name="Higa K."/>
            <person name="Horikawa H."/>
            <person name="Ishikawa T."/>
            <person name="Jinno K."/>
            <person name="Kato Y."/>
            <person name="Kirimura K."/>
            <person name="Mizutani O."/>
            <person name="Nakasone K."/>
            <person name="Sano M."/>
            <person name="Shiraishi Y."/>
            <person name="Tsukahara M."/>
            <person name="Gomi K."/>
        </authorList>
    </citation>
    <scope>NUCLEOTIDE SEQUENCE [LARGE SCALE GENOMIC DNA]</scope>
    <source>
        <strain evidence="3 4">RIB 2604</strain>
    </source>
</reference>
<dbReference type="InterPro" id="IPR036291">
    <property type="entry name" value="NAD(P)-bd_dom_sf"/>
</dbReference>
<accession>A0A146EZH4</accession>